<comment type="caution">
    <text evidence="3">The sequence shown here is derived from an EMBL/GenBank/DDBJ whole genome shotgun (WGS) entry which is preliminary data.</text>
</comment>
<evidence type="ECO:0000313" key="3">
    <source>
        <dbReference type="EMBL" id="CDC77403.1"/>
    </source>
</evidence>
<reference evidence="3" key="1">
    <citation type="submission" date="2012-11" db="EMBL/GenBank/DDBJ databases">
        <title>Dependencies among metagenomic species, viruses, plasmids and units of genetic variation.</title>
        <authorList>
            <person name="Nielsen H.B."/>
            <person name="Almeida M."/>
            <person name="Juncker A.S."/>
            <person name="Rasmussen S."/>
            <person name="Li J."/>
            <person name="Sunagawa S."/>
            <person name="Plichta D."/>
            <person name="Gautier L."/>
            <person name="Le Chatelier E."/>
            <person name="Peletier E."/>
            <person name="Bonde I."/>
            <person name="Nielsen T."/>
            <person name="Manichanh C."/>
            <person name="Arumugam M."/>
            <person name="Batto J."/>
            <person name="Santos M.B.Q.D."/>
            <person name="Blom N."/>
            <person name="Borruel N."/>
            <person name="Burgdorf K.S."/>
            <person name="Boumezbeur F."/>
            <person name="Casellas F."/>
            <person name="Dore J."/>
            <person name="Guarner F."/>
            <person name="Hansen T."/>
            <person name="Hildebrand F."/>
            <person name="Kaas R.S."/>
            <person name="Kennedy S."/>
            <person name="Kristiansen K."/>
            <person name="Kultima J.R."/>
            <person name="Leonard P."/>
            <person name="Levenez F."/>
            <person name="Lund O."/>
            <person name="Moumen B."/>
            <person name="Le Paslier D."/>
            <person name="Pons N."/>
            <person name="Pedersen O."/>
            <person name="Prifti E."/>
            <person name="Qin J."/>
            <person name="Raes J."/>
            <person name="Tap J."/>
            <person name="Tims S."/>
            <person name="Ussery D.W."/>
            <person name="Yamada T."/>
            <person name="MetaHit consortium"/>
            <person name="Renault P."/>
            <person name="Sicheritz-Ponten T."/>
            <person name="Bork P."/>
            <person name="Wang J."/>
            <person name="Brunak S."/>
            <person name="Ehrlich S.D."/>
        </authorList>
    </citation>
    <scope>NUCLEOTIDE SEQUENCE [LARGE SCALE GENOMIC DNA]</scope>
</reference>
<keyword evidence="2" id="KW-1133">Transmembrane helix</keyword>
<dbReference type="STRING" id="1263015.BN580_00418"/>
<protein>
    <submittedName>
        <fullName evidence="3">Uncharacterized protein</fullName>
    </submittedName>
</protein>
<proteinExistence type="predicted"/>
<sequence>MKNKKKLFIIGGSAISIILAVVLCIVLIPKHGEEKPTESDPTESSNTTVVIDEPVSETQSTETNSINESEKIDDDGNGLLKPEVEDDTAEKSETTGEKAKEPNKVITGQPVSKDEGDTGVIQIGGGESAAYSCGDANHHCENAEYHAYIKNLELAGCPYCGSHNCKSFYATNEWGYTEYTPTKCPEYNKEKDDTEVCPRCGLAYWSADNPTGCFSYLQDTVCECGETVKGNTCHHH</sequence>
<dbReference type="EMBL" id="CBFW010000436">
    <property type="protein sequence ID" value="CDC77403.1"/>
    <property type="molecule type" value="Genomic_DNA"/>
</dbReference>
<dbReference type="AlphaFoldDB" id="R6TVB9"/>
<gene>
    <name evidence="3" type="ORF">BN580_00418</name>
</gene>
<evidence type="ECO:0000256" key="2">
    <source>
        <dbReference type="SAM" id="Phobius"/>
    </source>
</evidence>
<feature type="compositionally biased region" description="Basic and acidic residues" evidence="1">
    <location>
        <begin position="89"/>
        <end position="102"/>
    </location>
</feature>
<keyword evidence="2" id="KW-0812">Transmembrane</keyword>
<organism evidence="3 4">
    <name type="scientific">Candidatus Colimorpha enterica</name>
    <dbReference type="NCBI Taxonomy" id="3083063"/>
    <lineage>
        <taxon>Bacteria</taxon>
        <taxon>Pseudomonadati</taxon>
        <taxon>Bacteroidota</taxon>
        <taxon>Bacteroidia</taxon>
        <taxon>Bacteroidales</taxon>
        <taxon>Candidatus Colimorpha</taxon>
    </lineage>
</organism>
<evidence type="ECO:0000313" key="4">
    <source>
        <dbReference type="Proteomes" id="UP000017938"/>
    </source>
</evidence>
<accession>R6TVB9</accession>
<name>R6TVB9_9BACT</name>
<feature type="compositionally biased region" description="Polar residues" evidence="1">
    <location>
        <begin position="56"/>
        <end position="67"/>
    </location>
</feature>
<feature type="transmembrane region" description="Helical" evidence="2">
    <location>
        <begin position="7"/>
        <end position="28"/>
    </location>
</feature>
<dbReference type="Proteomes" id="UP000017938">
    <property type="component" value="Unassembled WGS sequence"/>
</dbReference>
<feature type="region of interest" description="Disordered" evidence="1">
    <location>
        <begin position="33"/>
        <end position="102"/>
    </location>
</feature>
<keyword evidence="2" id="KW-0472">Membrane</keyword>
<evidence type="ECO:0000256" key="1">
    <source>
        <dbReference type="SAM" id="MobiDB-lite"/>
    </source>
</evidence>